<proteinExistence type="predicted"/>
<dbReference type="EMBL" id="BSUZ01000001">
    <property type="protein sequence ID" value="GMA87447.1"/>
    <property type="molecule type" value="Genomic_DNA"/>
</dbReference>
<feature type="compositionally biased region" description="Basic and acidic residues" evidence="1">
    <location>
        <begin position="370"/>
        <end position="398"/>
    </location>
</feature>
<feature type="compositionally biased region" description="Low complexity" evidence="1">
    <location>
        <begin position="250"/>
        <end position="263"/>
    </location>
</feature>
<feature type="compositionally biased region" description="Pro residues" evidence="1">
    <location>
        <begin position="423"/>
        <end position="436"/>
    </location>
</feature>
<name>A0ABQ6JGS6_9ACTN</name>
<reference evidence="4" key="1">
    <citation type="journal article" date="2019" name="Int. J. Syst. Evol. Microbiol.">
        <title>The Global Catalogue of Microorganisms (GCM) 10K type strain sequencing project: providing services to taxonomists for standard genome sequencing and annotation.</title>
        <authorList>
            <consortium name="The Broad Institute Genomics Platform"/>
            <consortium name="The Broad Institute Genome Sequencing Center for Infectious Disease"/>
            <person name="Wu L."/>
            <person name="Ma J."/>
        </authorList>
    </citation>
    <scope>NUCLEOTIDE SEQUENCE [LARGE SCALE GENOMIC DNA]</scope>
    <source>
        <strain evidence="4">NBRC 108730</strain>
    </source>
</reference>
<feature type="region of interest" description="Disordered" evidence="1">
    <location>
        <begin position="1"/>
        <end position="20"/>
    </location>
</feature>
<keyword evidence="4" id="KW-1185">Reference proteome</keyword>
<organism evidence="3 4">
    <name type="scientific">Angustibacter aerolatus</name>
    <dbReference type="NCBI Taxonomy" id="1162965"/>
    <lineage>
        <taxon>Bacteria</taxon>
        <taxon>Bacillati</taxon>
        <taxon>Actinomycetota</taxon>
        <taxon>Actinomycetes</taxon>
        <taxon>Kineosporiales</taxon>
        <taxon>Kineosporiaceae</taxon>
    </lineage>
</organism>
<feature type="region of interest" description="Disordered" evidence="1">
    <location>
        <begin position="243"/>
        <end position="357"/>
    </location>
</feature>
<evidence type="ECO:0000256" key="1">
    <source>
        <dbReference type="SAM" id="MobiDB-lite"/>
    </source>
</evidence>
<comment type="caution">
    <text evidence="3">The sequence shown here is derived from an EMBL/GenBank/DDBJ whole genome shotgun (WGS) entry which is preliminary data.</text>
</comment>
<protein>
    <recommendedName>
        <fullName evidence="2">GAF domain-containing protein</fullName>
    </recommendedName>
</protein>
<dbReference type="InterPro" id="IPR003018">
    <property type="entry name" value="GAF"/>
</dbReference>
<dbReference type="Gene3D" id="3.30.450.20">
    <property type="entry name" value="PAS domain"/>
    <property type="match status" value="1"/>
</dbReference>
<evidence type="ECO:0000259" key="2">
    <source>
        <dbReference type="SMART" id="SM00065"/>
    </source>
</evidence>
<dbReference type="Gene3D" id="3.30.450.40">
    <property type="match status" value="1"/>
</dbReference>
<dbReference type="Proteomes" id="UP001157017">
    <property type="component" value="Unassembled WGS sequence"/>
</dbReference>
<feature type="region of interest" description="Disordered" evidence="1">
    <location>
        <begin position="370"/>
        <end position="436"/>
    </location>
</feature>
<sequence>MAPSARLTSSPPPTSSPCRPSRLLKLLVDAQREITASGPGTQQVAETIADVAHRLGGAMAAVALIAGDDLEVVAVRGNRGNRLPPRHVFPRQGSLSAAALRANDTLMSRDTQHDPRCDPERTLAVGALSQVSVPLTHDGTPIGVLILAAPARDAFDQTDCDVASLVGQVGGAALAAARTGEALAGERLRMAAASGLTGMGLWRWDATSDRLHWSPEMFGILGLEPGSVEPSLELWRWRCTPRTGSTARWPTTSAPSPRASPRRCGCGVRTAGGARSSPGPSARSWTAWSPASSVPPSTSRPSAPPSARSPTWRRATASPGCPTAPCSTSLTRRALGVLPEPMDDPHGEPPDGDALGPFTALLLLDLDRFKPGERHPRAPGRRHDARRDRAPAGRHAREPSSATARPRWRGSAATSSASCCPGWRPPRPPPTSPTGC</sequence>
<dbReference type="SMART" id="SM00065">
    <property type="entry name" value="GAF"/>
    <property type="match status" value="1"/>
</dbReference>
<evidence type="ECO:0000313" key="4">
    <source>
        <dbReference type="Proteomes" id="UP001157017"/>
    </source>
</evidence>
<accession>A0ABQ6JGS6</accession>
<dbReference type="Pfam" id="PF13185">
    <property type="entry name" value="GAF_2"/>
    <property type="match status" value="1"/>
</dbReference>
<gene>
    <name evidence="3" type="ORF">GCM10025868_26970</name>
</gene>
<feature type="compositionally biased region" description="Low complexity" evidence="1">
    <location>
        <begin position="284"/>
        <end position="315"/>
    </location>
</feature>
<evidence type="ECO:0000313" key="3">
    <source>
        <dbReference type="EMBL" id="GMA87447.1"/>
    </source>
</evidence>
<dbReference type="SUPFAM" id="SSF55781">
    <property type="entry name" value="GAF domain-like"/>
    <property type="match status" value="1"/>
</dbReference>
<feature type="domain" description="GAF" evidence="2">
    <location>
        <begin position="40"/>
        <end position="184"/>
    </location>
</feature>
<dbReference type="InterPro" id="IPR029016">
    <property type="entry name" value="GAF-like_dom_sf"/>
</dbReference>